<feature type="compositionally biased region" description="Polar residues" evidence="1">
    <location>
        <begin position="7"/>
        <end position="30"/>
    </location>
</feature>
<feature type="region of interest" description="Disordered" evidence="1">
    <location>
        <begin position="59"/>
        <end position="80"/>
    </location>
</feature>
<dbReference type="EMBL" id="JACTNZ010000001">
    <property type="protein sequence ID" value="KAG5565927.1"/>
    <property type="molecule type" value="Genomic_DNA"/>
</dbReference>
<evidence type="ECO:0000313" key="3">
    <source>
        <dbReference type="Proteomes" id="UP000823749"/>
    </source>
</evidence>
<name>A0AAV6LLT8_9ERIC</name>
<accession>A0AAV6LLT8</accession>
<comment type="caution">
    <text evidence="2">The sequence shown here is derived from an EMBL/GenBank/DDBJ whole genome shotgun (WGS) entry which is preliminary data.</text>
</comment>
<feature type="region of interest" description="Disordered" evidence="1">
    <location>
        <begin position="1"/>
        <end position="44"/>
    </location>
</feature>
<protein>
    <submittedName>
        <fullName evidence="2">Uncharacterized protein</fullName>
    </submittedName>
</protein>
<reference evidence="2" key="1">
    <citation type="submission" date="2020-08" db="EMBL/GenBank/DDBJ databases">
        <title>Plant Genome Project.</title>
        <authorList>
            <person name="Zhang R.-G."/>
        </authorList>
    </citation>
    <scope>NUCLEOTIDE SEQUENCE</scope>
    <source>
        <strain evidence="2">WSP0</strain>
        <tissue evidence="2">Leaf</tissue>
    </source>
</reference>
<dbReference type="AlphaFoldDB" id="A0AAV6LLT8"/>
<evidence type="ECO:0000256" key="1">
    <source>
        <dbReference type="SAM" id="MobiDB-lite"/>
    </source>
</evidence>
<dbReference type="Proteomes" id="UP000823749">
    <property type="component" value="Chromosome 1"/>
</dbReference>
<evidence type="ECO:0000313" key="2">
    <source>
        <dbReference type="EMBL" id="KAG5565927.1"/>
    </source>
</evidence>
<sequence>MEEDSFHPSSCETPPTPAPQQDSNFDSLTVRSGDDFQDNGTGPRNLWTKRIMAIWRNRSDDYGPSSAMHPSKRKWKNEVNHKASCDSDKAIQNPTRMKGVAICMFGVEG</sequence>
<gene>
    <name evidence="2" type="ORF">RHGRI_001748</name>
</gene>
<keyword evidence="3" id="KW-1185">Reference proteome</keyword>
<proteinExistence type="predicted"/>
<organism evidence="2 3">
    <name type="scientific">Rhododendron griersonianum</name>
    <dbReference type="NCBI Taxonomy" id="479676"/>
    <lineage>
        <taxon>Eukaryota</taxon>
        <taxon>Viridiplantae</taxon>
        <taxon>Streptophyta</taxon>
        <taxon>Embryophyta</taxon>
        <taxon>Tracheophyta</taxon>
        <taxon>Spermatophyta</taxon>
        <taxon>Magnoliopsida</taxon>
        <taxon>eudicotyledons</taxon>
        <taxon>Gunneridae</taxon>
        <taxon>Pentapetalae</taxon>
        <taxon>asterids</taxon>
        <taxon>Ericales</taxon>
        <taxon>Ericaceae</taxon>
        <taxon>Ericoideae</taxon>
        <taxon>Rhodoreae</taxon>
        <taxon>Rhododendron</taxon>
    </lineage>
</organism>